<dbReference type="Pfam" id="PF07435">
    <property type="entry name" value="YycH"/>
    <property type="match status" value="1"/>
</dbReference>
<name>A0A1M7QPW5_9BACI</name>
<dbReference type="OrthoDB" id="2382185at2"/>
<dbReference type="InterPro" id="IPR009996">
    <property type="entry name" value="YycH"/>
</dbReference>
<dbReference type="EMBL" id="FRCZ01000008">
    <property type="protein sequence ID" value="SHN33589.1"/>
    <property type="molecule type" value="Genomic_DNA"/>
</dbReference>
<keyword evidence="3" id="KW-1185">Reference proteome</keyword>
<dbReference type="CDD" id="cd15787">
    <property type="entry name" value="YycH_N"/>
    <property type="match status" value="1"/>
</dbReference>
<protein>
    <submittedName>
        <fullName evidence="2">Two-component signal transduction system YycFG, regulatory protein YycH</fullName>
    </submittedName>
</protein>
<dbReference type="RefSeq" id="WP_073203056.1">
    <property type="nucleotide sequence ID" value="NZ_FRCZ01000008.1"/>
</dbReference>
<dbReference type="Proteomes" id="UP000184184">
    <property type="component" value="Unassembled WGS sequence"/>
</dbReference>
<evidence type="ECO:0000313" key="3">
    <source>
        <dbReference type="Proteomes" id="UP000184184"/>
    </source>
</evidence>
<organism evidence="2 3">
    <name type="scientific">Gracilibacillus kekensis</name>
    <dbReference type="NCBI Taxonomy" id="1027249"/>
    <lineage>
        <taxon>Bacteria</taxon>
        <taxon>Bacillati</taxon>
        <taxon>Bacillota</taxon>
        <taxon>Bacilli</taxon>
        <taxon>Bacillales</taxon>
        <taxon>Bacillaceae</taxon>
        <taxon>Gracilibacillus</taxon>
    </lineage>
</organism>
<proteinExistence type="predicted"/>
<reference evidence="2 3" key="1">
    <citation type="submission" date="2016-11" db="EMBL/GenBank/DDBJ databases">
        <authorList>
            <person name="Jaros S."/>
            <person name="Januszkiewicz K."/>
            <person name="Wedrychowicz H."/>
        </authorList>
    </citation>
    <scope>NUCLEOTIDE SEQUENCE [LARGE SCALE GENOMIC DNA]</scope>
    <source>
        <strain evidence="2 3">CGMCC 1.10681</strain>
    </source>
</reference>
<accession>A0A1M7QPW5</accession>
<dbReference type="STRING" id="1027249.SAMN05216179_3443"/>
<evidence type="ECO:0000259" key="1">
    <source>
        <dbReference type="Pfam" id="PF07435"/>
    </source>
</evidence>
<feature type="domain" description="Regulatory protein YycH" evidence="1">
    <location>
        <begin position="6"/>
        <end position="433"/>
    </location>
</feature>
<dbReference type="Gene3D" id="3.30.310.160">
    <property type="entry name" value="YycH protein, domain 2"/>
    <property type="match status" value="1"/>
</dbReference>
<dbReference type="AlphaFoldDB" id="A0A1M7QPW5"/>
<sequence>MKIELLKTVLLVFLVSLSLLLTLGIWNYQGDYETSSRNQAADAQLNGSELTRTDLVQPSQIIIQDRDSLLGFTEKETELSVFKDITAWSLYDFEMIPEGEEFNKEETEKMIEIIFPTSVPSSQISEIFSTDDSMIIDSKFKKVYLVVDENVTNFQIVFDNIEQGGIDIRANVQNMMEVVEYFDRLHLVHDFSTYVEVELNTKMVYIPKEPNIMGRKFRYEAINPDSINFQEIFFSNPSNIASSPNFEGGQVYSDGNREVVEKGYAMEYTNFTTSENQQDQDSTQQTGNVNIADFLLTNSIEYINSHNGWLVDQEIKYRLYSLSEISNRIEYRMIYNNYPVFSNQGLASMTVEYRNQNEYQYARPLMQLTFSYDRSPTLLMTGEELIAYLQQSDEIPFNQILDIQLGYRIEQGGQVFDLIPTWVIETPTEWKYVTGDATPVGQGGNRNAMGAN</sequence>
<dbReference type="InterPro" id="IPR042274">
    <property type="entry name" value="YycH/YycI_2"/>
</dbReference>
<gene>
    <name evidence="2" type="ORF">SAMN05216179_3443</name>
</gene>
<evidence type="ECO:0000313" key="2">
    <source>
        <dbReference type="EMBL" id="SHN33589.1"/>
    </source>
</evidence>